<comment type="subunit">
    <text evidence="1">Component of the mitochondrial contact site and cristae organizing system (MICOS) complex.</text>
</comment>
<dbReference type="InterPro" id="IPR019166">
    <property type="entry name" value="MIC26/MIC27"/>
</dbReference>
<comment type="function">
    <text evidence="1">Component of the MICOS complex, a large protein complex of the mitochondrial inner membrane that plays crucial roles in the maintenance of crista junctions, inner membrane architecture, and formation of contact sites to the outer membrane.</text>
</comment>
<dbReference type="Proteomes" id="UP001497472">
    <property type="component" value="Unassembled WGS sequence"/>
</dbReference>
<organism evidence="2 3">
    <name type="scientific">Leptosia nina</name>
    <dbReference type="NCBI Taxonomy" id="320188"/>
    <lineage>
        <taxon>Eukaryota</taxon>
        <taxon>Metazoa</taxon>
        <taxon>Ecdysozoa</taxon>
        <taxon>Arthropoda</taxon>
        <taxon>Hexapoda</taxon>
        <taxon>Insecta</taxon>
        <taxon>Pterygota</taxon>
        <taxon>Neoptera</taxon>
        <taxon>Endopterygota</taxon>
        <taxon>Lepidoptera</taxon>
        <taxon>Glossata</taxon>
        <taxon>Ditrysia</taxon>
        <taxon>Papilionoidea</taxon>
        <taxon>Pieridae</taxon>
        <taxon>Pierinae</taxon>
        <taxon>Leptosia</taxon>
    </lineage>
</organism>
<reference evidence="2 3" key="1">
    <citation type="submission" date="2023-11" db="EMBL/GenBank/DDBJ databases">
        <authorList>
            <person name="Okamura Y."/>
        </authorList>
    </citation>
    <scope>NUCLEOTIDE SEQUENCE [LARGE SCALE GENOMIC DNA]</scope>
</reference>
<keyword evidence="1" id="KW-0472">Membrane</keyword>
<dbReference type="Pfam" id="PF09769">
    <property type="entry name" value="ApoO"/>
    <property type="match status" value="1"/>
</dbReference>
<dbReference type="GO" id="GO:0061617">
    <property type="term" value="C:MICOS complex"/>
    <property type="evidence" value="ECO:0007669"/>
    <property type="project" value="UniProtKB-UniRule"/>
</dbReference>
<accession>A0AAV1JIH3</accession>
<comment type="caution">
    <text evidence="2">The sequence shown here is derived from an EMBL/GenBank/DDBJ whole genome shotgun (WGS) entry which is preliminary data.</text>
</comment>
<protein>
    <recommendedName>
        <fullName evidence="1">MICOS complex subunit</fullName>
    </recommendedName>
</protein>
<sequence length="266" mass="30368">MLKKQIKPKYEEIHPQNEIFKSKNEMRESMLKLCYGDLYILGRIWIEALKAVLVGARMNLIPKVEAAAPPPEPKCPPPMKYKDLPLYTSPHYDYKDHVADKEKCSKAGTPLMQEYLLPTVRAYRKDMQQGLCQIGCGFTNAWVQLKMEMADHEKNFKKYMRDPEKLVMRQGIVFMGVVTGCFLTRKRGIPSRVFGSTLGGLIAGSITFPDESDLAFREILFRGGKVLIAMYNAFCNDDFALEERLSCRDDLPAVPPPRKPQCPLKK</sequence>
<evidence type="ECO:0000313" key="3">
    <source>
        <dbReference type="Proteomes" id="UP001497472"/>
    </source>
</evidence>
<dbReference type="GO" id="GO:0042407">
    <property type="term" value="P:cristae formation"/>
    <property type="evidence" value="ECO:0007669"/>
    <property type="project" value="InterPro"/>
</dbReference>
<proteinExistence type="predicted"/>
<dbReference type="EMBL" id="CAVLEF010000011">
    <property type="protein sequence ID" value="CAK1548974.1"/>
    <property type="molecule type" value="Genomic_DNA"/>
</dbReference>
<comment type="subcellular location">
    <subcellularLocation>
        <location evidence="1">Mitochondrion inner membrane</location>
    </subcellularLocation>
</comment>
<keyword evidence="1" id="KW-0999">Mitochondrion inner membrane</keyword>
<dbReference type="AlphaFoldDB" id="A0AAV1JIH3"/>
<keyword evidence="3" id="KW-1185">Reference proteome</keyword>
<evidence type="ECO:0000256" key="1">
    <source>
        <dbReference type="RuleBase" id="RU363021"/>
    </source>
</evidence>
<name>A0AAV1JIH3_9NEOP</name>
<gene>
    <name evidence="2" type="ORF">LNINA_LOCUS8319</name>
</gene>
<keyword evidence="1" id="KW-0496">Mitochondrion</keyword>
<evidence type="ECO:0000313" key="2">
    <source>
        <dbReference type="EMBL" id="CAK1548974.1"/>
    </source>
</evidence>